<evidence type="ECO:0000313" key="2">
    <source>
        <dbReference type="Proteomes" id="UP000217005"/>
    </source>
</evidence>
<dbReference type="Pfam" id="PF04860">
    <property type="entry name" value="Phage_portal"/>
    <property type="match status" value="1"/>
</dbReference>
<gene>
    <name evidence="1" type="ORF">CEG14_14885</name>
</gene>
<dbReference type="AlphaFoldDB" id="A0A261SGL3"/>
<dbReference type="InterPro" id="IPR006944">
    <property type="entry name" value="Phage/GTA_portal"/>
</dbReference>
<name>A0A261SGL3_9BORD</name>
<sequence length="436" mass="47997">MGRAGAHRAGPQASGRRVDVGLFFYKEAAAKQTLGSGVGWSPGFIGGRRSASGERVNERTALALPMMQTCVTLLAESMAQLPLEMFRRVGEDSRKAARDHPLYDVLKYRPNPWQTPFDRMELAQGHAGLRGNAFTYIDRDGRGRIQNLYPLSSDNVSVLIGADRRPFYKVGSQAALSQEHIHHVRWFSVDGYTGLSPVMLHADSIGHTQALSEYASKSFRHGTALSGVLERPKEAPAIESQAGVDRITEDWMSKFGGAANAGKVALLQEGMTFKPLVPNNVDADLVAALNLTDLSMARIYKVPLPMTGSMEGATYNNVENLQIQYVIYCLMPWVRRHEQAMMRDLLSGAERREYYIEFNVAGLLRGNTAARYAAYAVGRQWGWLSINDIRRLENLPPVPGGDVYLHPLNMVDATKPIPAQGGADPKAVEEIAKVLS</sequence>
<dbReference type="OrthoDB" id="9765386at2"/>
<evidence type="ECO:0000313" key="1">
    <source>
        <dbReference type="EMBL" id="OZI36295.1"/>
    </source>
</evidence>
<comment type="caution">
    <text evidence="1">The sequence shown here is derived from an EMBL/GenBank/DDBJ whole genome shotgun (WGS) entry which is preliminary data.</text>
</comment>
<protein>
    <submittedName>
        <fullName evidence="1">Phage portal protein</fullName>
    </submittedName>
</protein>
<proteinExistence type="predicted"/>
<dbReference type="InterPro" id="IPR006427">
    <property type="entry name" value="Portal_HK97"/>
</dbReference>
<accession>A0A261SGL3</accession>
<organism evidence="1 2">
    <name type="scientific">Bordetella genomosp. 1</name>
    <dbReference type="NCBI Taxonomy" id="1395607"/>
    <lineage>
        <taxon>Bacteria</taxon>
        <taxon>Pseudomonadati</taxon>
        <taxon>Pseudomonadota</taxon>
        <taxon>Betaproteobacteria</taxon>
        <taxon>Burkholderiales</taxon>
        <taxon>Alcaligenaceae</taxon>
        <taxon>Bordetella</taxon>
    </lineage>
</organism>
<dbReference type="NCBIfam" id="TIGR01537">
    <property type="entry name" value="portal_HK97"/>
    <property type="match status" value="1"/>
</dbReference>
<dbReference type="EMBL" id="NEVL01000003">
    <property type="protein sequence ID" value="OZI36295.1"/>
    <property type="molecule type" value="Genomic_DNA"/>
</dbReference>
<dbReference type="Proteomes" id="UP000217005">
    <property type="component" value="Unassembled WGS sequence"/>
</dbReference>
<reference evidence="1 2" key="1">
    <citation type="submission" date="2017-05" db="EMBL/GenBank/DDBJ databases">
        <title>Complete and WGS of Bordetella genogroups.</title>
        <authorList>
            <person name="Spilker T."/>
            <person name="LiPuma J."/>
        </authorList>
    </citation>
    <scope>NUCLEOTIDE SEQUENCE [LARGE SCALE GENOMIC DNA]</scope>
    <source>
        <strain evidence="1 2">AU17610</strain>
    </source>
</reference>